<gene>
    <name evidence="1" type="ORF">BDM02DRAFT_3097755</name>
</gene>
<name>A0ACB6ZE14_THEGA</name>
<sequence>MKTPNPKRGKTAVDTRSHVPLAERLRPRILDDFVGQSHLTGADSLLRNVLTSRESSESAIFWGPPGCGKTTLARLLAKPCDAAFKELSATDSGIAQLREAFEEAKNLRKLTKRLTILFFDEIHRFNKAQQDVFLPYIEQGHVQLIGATTENPSFKLNAALLSRCRVFVFERLTDSDVERIVLQGIRRVSQTDEKSIDLSPKVLASLVSLADGDARTALSLLALVLGSSPDTDEATLLTALRQSVTTSYDRTGDSHYDMISALHKSVRGSEGSAAMYWLARMLTAGEDPVFIARRMVVCASEDIGLADNAALPLAVATLQACQNVGMPECRINLAHLVAYLSEAPKSTRAYEAYKRAEAAAKEYPSLPVPMQVRNAPTGLMHQLGNGDGYHYQPDYRHPVTNNYVPEEIKDVVFLKPEGDISDKLWDKDALRRWELKKNNGMPWKGRTGDHLMNDT</sequence>
<comment type="caution">
    <text evidence="1">The sequence shown here is derived from an EMBL/GenBank/DDBJ whole genome shotgun (WGS) entry which is preliminary data.</text>
</comment>
<evidence type="ECO:0000313" key="1">
    <source>
        <dbReference type="EMBL" id="KAF9647623.1"/>
    </source>
</evidence>
<protein>
    <submittedName>
        <fullName evidence="1">P-loop containing nucleoside triphosphate hydrolase protein</fullName>
    </submittedName>
</protein>
<organism evidence="1 2">
    <name type="scientific">Thelephora ganbajun</name>
    <name type="common">Ganba fungus</name>
    <dbReference type="NCBI Taxonomy" id="370292"/>
    <lineage>
        <taxon>Eukaryota</taxon>
        <taxon>Fungi</taxon>
        <taxon>Dikarya</taxon>
        <taxon>Basidiomycota</taxon>
        <taxon>Agaricomycotina</taxon>
        <taxon>Agaricomycetes</taxon>
        <taxon>Thelephorales</taxon>
        <taxon>Thelephoraceae</taxon>
        <taxon>Thelephora</taxon>
    </lineage>
</organism>
<dbReference type="EMBL" id="MU118029">
    <property type="protein sequence ID" value="KAF9647623.1"/>
    <property type="molecule type" value="Genomic_DNA"/>
</dbReference>
<keyword evidence="1" id="KW-0378">Hydrolase</keyword>
<evidence type="ECO:0000313" key="2">
    <source>
        <dbReference type="Proteomes" id="UP000886501"/>
    </source>
</evidence>
<keyword evidence="2" id="KW-1185">Reference proteome</keyword>
<reference evidence="1" key="1">
    <citation type="submission" date="2019-10" db="EMBL/GenBank/DDBJ databases">
        <authorList>
            <consortium name="DOE Joint Genome Institute"/>
            <person name="Kuo A."/>
            <person name="Miyauchi S."/>
            <person name="Kiss E."/>
            <person name="Drula E."/>
            <person name="Kohler A."/>
            <person name="Sanchez-Garcia M."/>
            <person name="Andreopoulos B."/>
            <person name="Barry K.W."/>
            <person name="Bonito G."/>
            <person name="Buee M."/>
            <person name="Carver A."/>
            <person name="Chen C."/>
            <person name="Cichocki N."/>
            <person name="Clum A."/>
            <person name="Culley D."/>
            <person name="Crous P.W."/>
            <person name="Fauchery L."/>
            <person name="Girlanda M."/>
            <person name="Hayes R."/>
            <person name="Keri Z."/>
            <person name="Labutti K."/>
            <person name="Lipzen A."/>
            <person name="Lombard V."/>
            <person name="Magnuson J."/>
            <person name="Maillard F."/>
            <person name="Morin E."/>
            <person name="Murat C."/>
            <person name="Nolan M."/>
            <person name="Ohm R."/>
            <person name="Pangilinan J."/>
            <person name="Pereira M."/>
            <person name="Perotto S."/>
            <person name="Peter M."/>
            <person name="Riley R."/>
            <person name="Sitrit Y."/>
            <person name="Stielow B."/>
            <person name="Szollosi G."/>
            <person name="Zifcakova L."/>
            <person name="Stursova M."/>
            <person name="Spatafora J.W."/>
            <person name="Tedersoo L."/>
            <person name="Vaario L.-M."/>
            <person name="Yamada A."/>
            <person name="Yan M."/>
            <person name="Wang P."/>
            <person name="Xu J."/>
            <person name="Bruns T."/>
            <person name="Baldrian P."/>
            <person name="Vilgalys R."/>
            <person name="Henrissat B."/>
            <person name="Grigoriev I.V."/>
            <person name="Hibbett D."/>
            <person name="Nagy L.G."/>
            <person name="Martin F.M."/>
        </authorList>
    </citation>
    <scope>NUCLEOTIDE SEQUENCE</scope>
    <source>
        <strain evidence="1">P2</strain>
    </source>
</reference>
<accession>A0ACB6ZE14</accession>
<dbReference type="Proteomes" id="UP000886501">
    <property type="component" value="Unassembled WGS sequence"/>
</dbReference>
<proteinExistence type="predicted"/>
<reference evidence="1" key="2">
    <citation type="journal article" date="2020" name="Nat. Commun.">
        <title>Large-scale genome sequencing of mycorrhizal fungi provides insights into the early evolution of symbiotic traits.</title>
        <authorList>
            <person name="Miyauchi S."/>
            <person name="Kiss E."/>
            <person name="Kuo A."/>
            <person name="Drula E."/>
            <person name="Kohler A."/>
            <person name="Sanchez-Garcia M."/>
            <person name="Morin E."/>
            <person name="Andreopoulos B."/>
            <person name="Barry K.W."/>
            <person name="Bonito G."/>
            <person name="Buee M."/>
            <person name="Carver A."/>
            <person name="Chen C."/>
            <person name="Cichocki N."/>
            <person name="Clum A."/>
            <person name="Culley D."/>
            <person name="Crous P.W."/>
            <person name="Fauchery L."/>
            <person name="Girlanda M."/>
            <person name="Hayes R.D."/>
            <person name="Keri Z."/>
            <person name="LaButti K."/>
            <person name="Lipzen A."/>
            <person name="Lombard V."/>
            <person name="Magnuson J."/>
            <person name="Maillard F."/>
            <person name="Murat C."/>
            <person name="Nolan M."/>
            <person name="Ohm R.A."/>
            <person name="Pangilinan J."/>
            <person name="Pereira M.F."/>
            <person name="Perotto S."/>
            <person name="Peter M."/>
            <person name="Pfister S."/>
            <person name="Riley R."/>
            <person name="Sitrit Y."/>
            <person name="Stielow J.B."/>
            <person name="Szollosi G."/>
            <person name="Zifcakova L."/>
            <person name="Stursova M."/>
            <person name="Spatafora J.W."/>
            <person name="Tedersoo L."/>
            <person name="Vaario L.M."/>
            <person name="Yamada A."/>
            <person name="Yan M."/>
            <person name="Wang P."/>
            <person name="Xu J."/>
            <person name="Bruns T."/>
            <person name="Baldrian P."/>
            <person name="Vilgalys R."/>
            <person name="Dunand C."/>
            <person name="Henrissat B."/>
            <person name="Grigoriev I.V."/>
            <person name="Hibbett D."/>
            <person name="Nagy L.G."/>
            <person name="Martin F.M."/>
        </authorList>
    </citation>
    <scope>NUCLEOTIDE SEQUENCE</scope>
    <source>
        <strain evidence="1">P2</strain>
    </source>
</reference>